<dbReference type="RefSeq" id="WP_004455232.1">
    <property type="nucleotide sequence ID" value="NZ_ANZB01000001.1"/>
</dbReference>
<dbReference type="Proteomes" id="UP000028042">
    <property type="component" value="Unassembled WGS sequence"/>
</dbReference>
<dbReference type="InterPro" id="IPR003607">
    <property type="entry name" value="HD/PDEase_dom"/>
</dbReference>
<evidence type="ECO:0000313" key="3">
    <source>
        <dbReference type="EMBL" id="KRU13359.1"/>
    </source>
</evidence>
<dbReference type="PANTHER" id="PTHR43155">
    <property type="entry name" value="CYCLIC DI-GMP PHOSPHODIESTERASE PA4108-RELATED"/>
    <property type="match status" value="1"/>
</dbReference>
<gene>
    <name evidence="2" type="ORF">CLPA_c05410</name>
    <name evidence="3" type="ORF">CP6013_02607</name>
</gene>
<dbReference type="CDD" id="cd00077">
    <property type="entry name" value="HDc"/>
    <property type="match status" value="1"/>
</dbReference>
<dbReference type="InterPro" id="IPR037522">
    <property type="entry name" value="HD_GYP_dom"/>
</dbReference>
<evidence type="ECO:0000259" key="1">
    <source>
        <dbReference type="PROSITE" id="PS51832"/>
    </source>
</evidence>
<dbReference type="Proteomes" id="UP000030905">
    <property type="component" value="Chromosome"/>
</dbReference>
<dbReference type="Gene3D" id="1.10.3210.10">
    <property type="entry name" value="Hypothetical protein af1432"/>
    <property type="match status" value="1"/>
</dbReference>
<dbReference type="eggNOG" id="COG2206">
    <property type="taxonomic scope" value="Bacteria"/>
</dbReference>
<proteinExistence type="predicted"/>
<dbReference type="SMART" id="SM00471">
    <property type="entry name" value="HDc"/>
    <property type="match status" value="1"/>
</dbReference>
<dbReference type="EMBL" id="CP009268">
    <property type="protein sequence ID" value="AJA50629.1"/>
    <property type="molecule type" value="Genomic_DNA"/>
</dbReference>
<dbReference type="AlphaFoldDB" id="A0A0H3IYP7"/>
<evidence type="ECO:0000313" key="5">
    <source>
        <dbReference type="Proteomes" id="UP000030905"/>
    </source>
</evidence>
<dbReference type="EMBL" id="JPGY02000001">
    <property type="protein sequence ID" value="KRU13359.1"/>
    <property type="molecule type" value="Genomic_DNA"/>
</dbReference>
<keyword evidence="3" id="KW-0378">Hydrolase</keyword>
<dbReference type="SUPFAM" id="SSF109604">
    <property type="entry name" value="HD-domain/PDEase-like"/>
    <property type="match status" value="1"/>
</dbReference>
<dbReference type="Pfam" id="PF13487">
    <property type="entry name" value="HD_5"/>
    <property type="match status" value="1"/>
</dbReference>
<dbReference type="GeneID" id="93072768"/>
<reference evidence="3" key="2">
    <citation type="submission" date="2015-10" db="EMBL/GenBank/DDBJ databases">
        <title>Improved Draft Genome Sequence of Clostridium pasteurianum Strain ATCC 6013 (DSM 525) Using a Hybrid Next-Generation Sequencing Approach.</title>
        <authorList>
            <person name="Pyne M.E."/>
            <person name="Utturkar S.M."/>
            <person name="Brown S.D."/>
            <person name="Moo-Young M."/>
            <person name="Chung D.A."/>
            <person name="Chou P.C."/>
        </authorList>
    </citation>
    <scope>NUCLEOTIDE SEQUENCE</scope>
    <source>
        <strain evidence="3">ATCC 6013</strain>
    </source>
</reference>
<protein>
    <submittedName>
        <fullName evidence="2">HD-GYP domain-containing protein</fullName>
    </submittedName>
    <submittedName>
        <fullName evidence="3">Metal dependent phosphohydrolase</fullName>
    </submittedName>
</protein>
<keyword evidence="5" id="KW-1185">Reference proteome</keyword>
<accession>A0A0H3IYP7</accession>
<feature type="domain" description="HD-GYP" evidence="1">
    <location>
        <begin position="110"/>
        <end position="305"/>
    </location>
</feature>
<dbReference type="PATRIC" id="fig|1262449.3.peg.438"/>
<sequence length="352" mass="40983">MENNKKTIKVKDLKEGMILVNPIKYDNIVLVEKGIPLTNKLIEKLREKYIYSHIEIYYELEEYTQKDLIKIEEDFIKLTFNLEKLFSKANKLDSIDMEDIRSFSAKIKESLYFTDSIIKNIVLYGSGKDSIYRHGVNVAALSLILGKWIGLDDKQLNLLTYASILHDFGKTKIDNSIINKVDKLTLNEINKLRTHPIIGYQLINKINFLDKSVANSILMHHEREDGSGYPLRLKADKIHPFAKIIAIADTFDAINSNRAYRSRKKPFEALQIIKEDSIGKLDYNYCTIFLNHMINYYMGENVLLSDDRVCKIIQIHKNDFLRPLLLSEDGFIDLKDNKDLYVKQLFLDTKYL</sequence>
<dbReference type="KEGG" id="cpae:CPAST_c05410"/>
<reference evidence="3 4" key="3">
    <citation type="journal article" name="Genome Announc.">
        <title>Improved Draft Genome Sequence of Clostridium pasteurianum Strain ATCC 6013 (DSM 525) Using a Hybrid Next-Generation Sequencing Approach.</title>
        <authorList>
            <person name="Pyne M.E."/>
            <person name="Utturkar S."/>
            <person name="Brown S.D."/>
            <person name="Moo-Young M."/>
            <person name="Chung D.A."/>
            <person name="Chou C.P."/>
        </authorList>
    </citation>
    <scope>NUCLEOTIDE SEQUENCE [LARGE SCALE GENOMIC DNA]</scope>
    <source>
        <strain evidence="3 4">ATCC 6013</strain>
    </source>
</reference>
<evidence type="ECO:0000313" key="4">
    <source>
        <dbReference type="Proteomes" id="UP000028042"/>
    </source>
</evidence>
<dbReference type="KEGG" id="cpat:CLPA_c05410"/>
<organism evidence="2 5">
    <name type="scientific">Clostridium pasteurianum DSM 525 = ATCC 6013</name>
    <dbReference type="NCBI Taxonomy" id="1262449"/>
    <lineage>
        <taxon>Bacteria</taxon>
        <taxon>Bacillati</taxon>
        <taxon>Bacillota</taxon>
        <taxon>Clostridia</taxon>
        <taxon>Eubacteriales</taxon>
        <taxon>Clostridiaceae</taxon>
        <taxon>Clostridium</taxon>
    </lineage>
</organism>
<dbReference type="PROSITE" id="PS51832">
    <property type="entry name" value="HD_GYP"/>
    <property type="match status" value="1"/>
</dbReference>
<reference evidence="2 5" key="1">
    <citation type="journal article" date="2015" name="Genome Announc.">
        <title>Complete Genome Sequence of the Nitrogen-Fixing and Solvent-Producing Clostridium pasteurianum DSM 525.</title>
        <authorList>
            <person name="Poehlein A."/>
            <person name="Grosse-Honebrink A."/>
            <person name="Zhang Y."/>
            <person name="Minton N.P."/>
            <person name="Daniel R."/>
        </authorList>
    </citation>
    <scope>NUCLEOTIDE SEQUENCE [LARGE SCALE GENOMIC DNA]</scope>
    <source>
        <strain evidence="2">DSM 525</strain>
        <strain evidence="5">DSM 525 / ATCC 6013</strain>
    </source>
</reference>
<dbReference type="GO" id="GO:0016787">
    <property type="term" value="F:hydrolase activity"/>
    <property type="evidence" value="ECO:0007669"/>
    <property type="project" value="UniProtKB-KW"/>
</dbReference>
<dbReference type="PANTHER" id="PTHR43155:SF2">
    <property type="entry name" value="CYCLIC DI-GMP PHOSPHODIESTERASE PA4108"/>
    <property type="match status" value="1"/>
</dbReference>
<name>A0A0H3IYP7_CLOPA</name>
<evidence type="ECO:0000313" key="2">
    <source>
        <dbReference type="EMBL" id="AJA50629.1"/>
    </source>
</evidence>